<feature type="binding site" evidence="9">
    <location>
        <position position="141"/>
    </location>
    <ligand>
        <name>4-amino-2-methyl-5-(diphosphooxymethyl)pyrimidine</name>
        <dbReference type="ChEBI" id="CHEBI:57841"/>
    </ligand>
</feature>
<keyword evidence="2 9" id="KW-0808">Transferase</keyword>
<comment type="function">
    <text evidence="9">Condenses 4-methyl-5-(beta-hydroxyethyl)thiazole monophosphate (THZ-P) and 2-methyl-4-amino-5-hydroxymethyl pyrimidine pyrophosphate (HMP-PP) to form thiamine monophosphate (TMP).</text>
</comment>
<evidence type="ECO:0000313" key="13">
    <source>
        <dbReference type="EMBL" id="ROH86883.1"/>
    </source>
</evidence>
<comment type="caution">
    <text evidence="13">The sequence shown here is derived from an EMBL/GenBank/DDBJ whole genome shotgun (WGS) entry which is preliminary data.</text>
</comment>
<dbReference type="AlphaFoldDB" id="A0A3N0V2D8"/>
<evidence type="ECO:0000256" key="4">
    <source>
        <dbReference type="ARBA" id="ARBA00022842"/>
    </source>
</evidence>
<protein>
    <recommendedName>
        <fullName evidence="9">Thiamine-phosphate synthase</fullName>
        <shortName evidence="9">TP synthase</shortName>
        <shortName evidence="9">TPS</shortName>
        <ecNumber evidence="9">2.5.1.3</ecNumber>
    </recommendedName>
    <alternativeName>
        <fullName evidence="9">Thiamine-phosphate pyrophosphorylase</fullName>
        <shortName evidence="9">TMP pyrophosphorylase</shortName>
        <shortName evidence="9">TMP-PPase</shortName>
    </alternativeName>
</protein>
<keyword evidence="5 9" id="KW-0784">Thiamine biosynthesis</keyword>
<evidence type="ECO:0000256" key="7">
    <source>
        <dbReference type="ARBA" id="ARBA00047851"/>
    </source>
</evidence>
<feature type="binding site" evidence="9">
    <location>
        <begin position="40"/>
        <end position="44"/>
    </location>
    <ligand>
        <name>4-amino-2-methyl-5-(diphosphooxymethyl)pyrimidine</name>
        <dbReference type="ChEBI" id="CHEBI:57841"/>
    </ligand>
</feature>
<feature type="binding site" evidence="9">
    <location>
        <position position="111"/>
    </location>
    <ligand>
        <name>4-amino-2-methyl-5-(diphosphooxymethyl)pyrimidine</name>
        <dbReference type="ChEBI" id="CHEBI:57841"/>
    </ligand>
</feature>
<dbReference type="Gene3D" id="3.20.20.70">
    <property type="entry name" value="Aldolase class I"/>
    <property type="match status" value="1"/>
</dbReference>
<gene>
    <name evidence="9" type="primary">thiE</name>
    <name evidence="13" type="ORF">ED236_04030</name>
</gene>
<name>A0A3N0V2D8_9PROT</name>
<evidence type="ECO:0000256" key="9">
    <source>
        <dbReference type="HAMAP-Rule" id="MF_00097"/>
    </source>
</evidence>
<dbReference type="InterPro" id="IPR013785">
    <property type="entry name" value="Aldolase_TIM"/>
</dbReference>
<feature type="binding site" evidence="9">
    <location>
        <position position="72"/>
    </location>
    <ligand>
        <name>4-amino-2-methyl-5-(diphosphooxymethyl)pyrimidine</name>
        <dbReference type="ChEBI" id="CHEBI:57841"/>
    </ligand>
</feature>
<evidence type="ECO:0000256" key="3">
    <source>
        <dbReference type="ARBA" id="ARBA00022723"/>
    </source>
</evidence>
<dbReference type="GO" id="GO:0009229">
    <property type="term" value="P:thiamine diphosphate biosynthetic process"/>
    <property type="evidence" value="ECO:0007669"/>
    <property type="project" value="UniProtKB-UniRule"/>
</dbReference>
<dbReference type="Pfam" id="PF02581">
    <property type="entry name" value="TMP-TENI"/>
    <property type="match status" value="1"/>
</dbReference>
<keyword evidence="3 9" id="KW-0479">Metal-binding</keyword>
<evidence type="ECO:0000256" key="11">
    <source>
        <dbReference type="RuleBase" id="RU004253"/>
    </source>
</evidence>
<feature type="domain" description="Thiamine phosphate synthase/TenI" evidence="12">
    <location>
        <begin position="11"/>
        <end position="191"/>
    </location>
</feature>
<evidence type="ECO:0000256" key="2">
    <source>
        <dbReference type="ARBA" id="ARBA00022679"/>
    </source>
</evidence>
<evidence type="ECO:0000256" key="6">
    <source>
        <dbReference type="ARBA" id="ARBA00047334"/>
    </source>
</evidence>
<comment type="catalytic activity">
    <reaction evidence="8 9 10">
        <text>2-[(2R,5Z)-2-carboxy-4-methylthiazol-5(2H)-ylidene]ethyl phosphate + 4-amino-2-methyl-5-(diphosphooxymethyl)pyrimidine + 2 H(+) = thiamine phosphate + CO2 + diphosphate</text>
        <dbReference type="Rhea" id="RHEA:47844"/>
        <dbReference type="ChEBI" id="CHEBI:15378"/>
        <dbReference type="ChEBI" id="CHEBI:16526"/>
        <dbReference type="ChEBI" id="CHEBI:33019"/>
        <dbReference type="ChEBI" id="CHEBI:37575"/>
        <dbReference type="ChEBI" id="CHEBI:57841"/>
        <dbReference type="ChEBI" id="CHEBI:62899"/>
        <dbReference type="EC" id="2.5.1.3"/>
    </reaction>
</comment>
<dbReference type="UniPathway" id="UPA00060">
    <property type="reaction ID" value="UER00141"/>
</dbReference>
<dbReference type="PANTHER" id="PTHR20857:SF15">
    <property type="entry name" value="THIAMINE-PHOSPHATE SYNTHASE"/>
    <property type="match status" value="1"/>
</dbReference>
<dbReference type="Proteomes" id="UP000275137">
    <property type="component" value="Unassembled WGS sequence"/>
</dbReference>
<comment type="pathway">
    <text evidence="1 9 11">Cofactor biosynthesis; thiamine diphosphate biosynthesis; thiamine phosphate from 4-amino-2-methyl-5-diphosphomethylpyrimidine and 4-methyl-5-(2-phosphoethyl)-thiazole: step 1/1.</text>
</comment>
<evidence type="ECO:0000259" key="12">
    <source>
        <dbReference type="Pfam" id="PF02581"/>
    </source>
</evidence>
<evidence type="ECO:0000313" key="14">
    <source>
        <dbReference type="Proteomes" id="UP000275137"/>
    </source>
</evidence>
<evidence type="ECO:0000256" key="10">
    <source>
        <dbReference type="RuleBase" id="RU003826"/>
    </source>
</evidence>
<sequence>MSRAKPVLRGLYAVTPDLDDTASLCRMVEASLRGGAALLQYRNKLADSRLRIAQASALLPLCRQYKVPLIINDDLKLCLALDADGVHLGASDGDLQAARARLAPHQLLGASCYDQLELANSAAGAGVDYIAFGACFSSGTKPQAVQASLTLFQTARQAGLPDSVAIGGISLENAAQAIAAGASAIAVIGALWNSADIEHTARQFHQLFTHRAS</sequence>
<feature type="binding site" evidence="9">
    <location>
        <position position="92"/>
    </location>
    <ligand>
        <name>Mg(2+)</name>
        <dbReference type="ChEBI" id="CHEBI:18420"/>
    </ligand>
</feature>
<dbReference type="GO" id="GO:0005737">
    <property type="term" value="C:cytoplasm"/>
    <property type="evidence" value="ECO:0007669"/>
    <property type="project" value="TreeGrafter"/>
</dbReference>
<dbReference type="SUPFAM" id="SSF51391">
    <property type="entry name" value="Thiamin phosphate synthase"/>
    <property type="match status" value="1"/>
</dbReference>
<dbReference type="GO" id="GO:0004789">
    <property type="term" value="F:thiamine-phosphate diphosphorylase activity"/>
    <property type="evidence" value="ECO:0007669"/>
    <property type="project" value="UniProtKB-UniRule"/>
</dbReference>
<comment type="cofactor">
    <cofactor evidence="9">
        <name>Mg(2+)</name>
        <dbReference type="ChEBI" id="CHEBI:18420"/>
    </cofactor>
    <text evidence="9">Binds 1 Mg(2+) ion per subunit.</text>
</comment>
<dbReference type="EC" id="2.5.1.3" evidence="9"/>
<accession>A0A3N0V2D8</accession>
<keyword evidence="14" id="KW-1185">Reference proteome</keyword>
<comment type="caution">
    <text evidence="9">Lacks conserved residue(s) required for the propagation of feature annotation.</text>
</comment>
<evidence type="ECO:0000256" key="5">
    <source>
        <dbReference type="ARBA" id="ARBA00022977"/>
    </source>
</evidence>
<dbReference type="GO" id="GO:0000287">
    <property type="term" value="F:magnesium ion binding"/>
    <property type="evidence" value="ECO:0007669"/>
    <property type="project" value="UniProtKB-UniRule"/>
</dbReference>
<keyword evidence="4 9" id="KW-0460">Magnesium</keyword>
<comment type="similarity">
    <text evidence="9 10">Belongs to the thiamine-phosphate synthase family.</text>
</comment>
<dbReference type="EMBL" id="RJVP01000002">
    <property type="protein sequence ID" value="ROH86883.1"/>
    <property type="molecule type" value="Genomic_DNA"/>
</dbReference>
<organism evidence="13 14">
    <name type="scientific">Pseudomethylobacillus aquaticus</name>
    <dbReference type="NCBI Taxonomy" id="2676064"/>
    <lineage>
        <taxon>Bacteria</taxon>
        <taxon>Pseudomonadati</taxon>
        <taxon>Pseudomonadota</taxon>
        <taxon>Betaproteobacteria</taxon>
        <taxon>Nitrosomonadales</taxon>
        <taxon>Methylophilaceae</taxon>
        <taxon>Pseudomethylobacillus</taxon>
    </lineage>
</organism>
<dbReference type="CDD" id="cd00564">
    <property type="entry name" value="TMP_TenI"/>
    <property type="match status" value="1"/>
</dbReference>
<evidence type="ECO:0000256" key="1">
    <source>
        <dbReference type="ARBA" id="ARBA00005165"/>
    </source>
</evidence>
<comment type="catalytic activity">
    <reaction evidence="7 9 10">
        <text>2-(2-carboxy-4-methylthiazol-5-yl)ethyl phosphate + 4-amino-2-methyl-5-(diphosphooxymethyl)pyrimidine + 2 H(+) = thiamine phosphate + CO2 + diphosphate</text>
        <dbReference type="Rhea" id="RHEA:47848"/>
        <dbReference type="ChEBI" id="CHEBI:15378"/>
        <dbReference type="ChEBI" id="CHEBI:16526"/>
        <dbReference type="ChEBI" id="CHEBI:33019"/>
        <dbReference type="ChEBI" id="CHEBI:37575"/>
        <dbReference type="ChEBI" id="CHEBI:57841"/>
        <dbReference type="ChEBI" id="CHEBI:62890"/>
        <dbReference type="EC" id="2.5.1.3"/>
    </reaction>
</comment>
<proteinExistence type="inferred from homology"/>
<dbReference type="InterPro" id="IPR022998">
    <property type="entry name" value="ThiamineP_synth_TenI"/>
</dbReference>
<dbReference type="RefSeq" id="WP_123236691.1">
    <property type="nucleotide sequence ID" value="NZ_RJVP01000002.1"/>
</dbReference>
<feature type="binding site" evidence="9">
    <location>
        <begin position="138"/>
        <end position="140"/>
    </location>
    <ligand>
        <name>2-[(2R,5Z)-2-carboxy-4-methylthiazol-5(2H)-ylidene]ethyl phosphate</name>
        <dbReference type="ChEBI" id="CHEBI:62899"/>
    </ligand>
</feature>
<feature type="binding site" evidence="9">
    <location>
        <position position="168"/>
    </location>
    <ligand>
        <name>2-[(2R,5Z)-2-carboxy-4-methylthiazol-5(2H)-ylidene]ethyl phosphate</name>
        <dbReference type="ChEBI" id="CHEBI:62899"/>
    </ligand>
</feature>
<dbReference type="InterPro" id="IPR034291">
    <property type="entry name" value="TMP_synthase"/>
</dbReference>
<evidence type="ECO:0000256" key="8">
    <source>
        <dbReference type="ARBA" id="ARBA00047883"/>
    </source>
</evidence>
<dbReference type="NCBIfam" id="TIGR00693">
    <property type="entry name" value="thiE"/>
    <property type="match status" value="1"/>
</dbReference>
<dbReference type="InterPro" id="IPR036206">
    <property type="entry name" value="ThiamineP_synth_sf"/>
</dbReference>
<dbReference type="HAMAP" id="MF_00097">
    <property type="entry name" value="TMP_synthase"/>
    <property type="match status" value="1"/>
</dbReference>
<dbReference type="GO" id="GO:0009228">
    <property type="term" value="P:thiamine biosynthetic process"/>
    <property type="evidence" value="ECO:0007669"/>
    <property type="project" value="UniProtKB-KW"/>
</dbReference>
<feature type="binding site" evidence="9">
    <location>
        <position position="73"/>
    </location>
    <ligand>
        <name>Mg(2+)</name>
        <dbReference type="ChEBI" id="CHEBI:18420"/>
    </ligand>
</feature>
<dbReference type="PANTHER" id="PTHR20857">
    <property type="entry name" value="THIAMINE-PHOSPHATE PYROPHOSPHORYLASE"/>
    <property type="match status" value="1"/>
</dbReference>
<reference evidence="13 14" key="1">
    <citation type="submission" date="2018-10" db="EMBL/GenBank/DDBJ databases">
        <authorList>
            <person name="Chen W.-M."/>
        </authorList>
    </citation>
    <scope>NUCLEOTIDE SEQUENCE [LARGE SCALE GENOMIC DNA]</scope>
    <source>
        <strain evidence="13 14">H-5</strain>
    </source>
</reference>
<comment type="catalytic activity">
    <reaction evidence="6 9 10">
        <text>4-methyl-5-(2-phosphooxyethyl)-thiazole + 4-amino-2-methyl-5-(diphosphooxymethyl)pyrimidine + H(+) = thiamine phosphate + diphosphate</text>
        <dbReference type="Rhea" id="RHEA:22328"/>
        <dbReference type="ChEBI" id="CHEBI:15378"/>
        <dbReference type="ChEBI" id="CHEBI:33019"/>
        <dbReference type="ChEBI" id="CHEBI:37575"/>
        <dbReference type="ChEBI" id="CHEBI:57841"/>
        <dbReference type="ChEBI" id="CHEBI:58296"/>
        <dbReference type="EC" id="2.5.1.3"/>
    </reaction>
</comment>